<dbReference type="InterPro" id="IPR005616">
    <property type="entry name" value="CcmH/CycL/Ccl2/NrfF_N"/>
</dbReference>
<comment type="caution">
    <text evidence="8">The sequence shown here is derived from an EMBL/GenBank/DDBJ whole genome shotgun (WGS) entry which is preliminary data.</text>
</comment>
<organism evidence="8 9">
    <name type="scientific">Anoxybacillus gonensis</name>
    <dbReference type="NCBI Taxonomy" id="198467"/>
    <lineage>
        <taxon>Bacteria</taxon>
        <taxon>Bacillati</taxon>
        <taxon>Bacillota</taxon>
        <taxon>Bacilli</taxon>
        <taxon>Bacillales</taxon>
        <taxon>Anoxybacillaceae</taxon>
        <taxon>Anoxybacillus</taxon>
    </lineage>
</organism>
<accession>A0AAW7TDP5</accession>
<evidence type="ECO:0000256" key="2">
    <source>
        <dbReference type="ARBA" id="ARBA00022617"/>
    </source>
</evidence>
<evidence type="ECO:0000256" key="1">
    <source>
        <dbReference type="ARBA" id="ARBA00010342"/>
    </source>
</evidence>
<evidence type="ECO:0000256" key="5">
    <source>
        <dbReference type="ARBA" id="ARBA00023004"/>
    </source>
</evidence>
<keyword evidence="6" id="KW-0472">Membrane</keyword>
<dbReference type="GO" id="GO:0005886">
    <property type="term" value="C:plasma membrane"/>
    <property type="evidence" value="ECO:0007669"/>
    <property type="project" value="TreeGrafter"/>
</dbReference>
<evidence type="ECO:0000256" key="4">
    <source>
        <dbReference type="ARBA" id="ARBA00022729"/>
    </source>
</evidence>
<name>A0AAW7TDP5_9BACL</name>
<dbReference type="RefSeq" id="WP_035066858.1">
    <property type="nucleotide sequence ID" value="NZ_CP012152.1"/>
</dbReference>
<dbReference type="AlphaFoldDB" id="A0AAW7TDP5"/>
<evidence type="ECO:0000313" key="8">
    <source>
        <dbReference type="EMBL" id="MDO0876249.1"/>
    </source>
</evidence>
<keyword evidence="6" id="KW-0812">Transmembrane</keyword>
<keyword evidence="4 6" id="KW-0732">Signal</keyword>
<dbReference type="PANTHER" id="PTHR47870">
    <property type="entry name" value="CYTOCHROME C-TYPE BIOGENESIS PROTEIN CCMH"/>
    <property type="match status" value="1"/>
</dbReference>
<dbReference type="GO" id="GO:0046872">
    <property type="term" value="F:metal ion binding"/>
    <property type="evidence" value="ECO:0007669"/>
    <property type="project" value="UniProtKB-KW"/>
</dbReference>
<dbReference type="PANTHER" id="PTHR47870:SF4">
    <property type="entry name" value="CYTOCHROME C-TYPE BIOGENESIS PROTEIN CYCH"/>
    <property type="match status" value="1"/>
</dbReference>
<dbReference type="Pfam" id="PF03918">
    <property type="entry name" value="CcmH"/>
    <property type="match status" value="1"/>
</dbReference>
<dbReference type="KEGG" id="agn:AFK25_09610"/>
<dbReference type="EMBL" id="JAMOGB010000001">
    <property type="protein sequence ID" value="MDO0876249.1"/>
    <property type="molecule type" value="Genomic_DNA"/>
</dbReference>
<feature type="chain" id="PRO_5043086723" description="Cytochrome c-type biogenesis protein" evidence="6">
    <location>
        <begin position="22"/>
        <end position="124"/>
    </location>
</feature>
<evidence type="ECO:0000256" key="6">
    <source>
        <dbReference type="RuleBase" id="RU364112"/>
    </source>
</evidence>
<protein>
    <recommendedName>
        <fullName evidence="6">Cytochrome c-type biogenesis protein</fullName>
    </recommendedName>
</protein>
<comment type="function">
    <text evidence="6">Possible subunit of a heme lyase.</text>
</comment>
<dbReference type="Proteomes" id="UP001176117">
    <property type="component" value="Unassembled WGS sequence"/>
</dbReference>
<reference evidence="8" key="1">
    <citation type="submission" date="2022-05" db="EMBL/GenBank/DDBJ databases">
        <title>Genome-based reclassification of Anoxybacillus salavatliensis Cihan et al. as a later heterotypic synonym of Anoxybacillus gonensis Belduz et al. 2003.</title>
        <authorList>
            <person name="Inan Bektas K."/>
            <person name="Guler H.I."/>
            <person name="Belduz A.O."/>
            <person name="Canakci S."/>
        </authorList>
    </citation>
    <scope>NUCLEOTIDE SEQUENCE</scope>
    <source>
        <strain evidence="8">NCIMB 13933</strain>
    </source>
</reference>
<keyword evidence="5 6" id="KW-0408">Iron</keyword>
<evidence type="ECO:0000256" key="3">
    <source>
        <dbReference type="ARBA" id="ARBA00022723"/>
    </source>
</evidence>
<feature type="signal peptide" evidence="6">
    <location>
        <begin position="1"/>
        <end position="21"/>
    </location>
</feature>
<dbReference type="Gene3D" id="1.10.8.640">
    <property type="entry name" value="Cytochrome C biogenesis protein"/>
    <property type="match status" value="1"/>
</dbReference>
<keyword evidence="9" id="KW-1185">Reference proteome</keyword>
<gene>
    <name evidence="8" type="ORF">NBU54_00990</name>
</gene>
<evidence type="ECO:0000259" key="7">
    <source>
        <dbReference type="Pfam" id="PF03918"/>
    </source>
</evidence>
<evidence type="ECO:0000313" key="9">
    <source>
        <dbReference type="Proteomes" id="UP001176117"/>
    </source>
</evidence>
<feature type="domain" description="CcmH/CycL/Ccl2/NrfF N-terminal" evidence="7">
    <location>
        <begin position="56"/>
        <end position="122"/>
    </location>
</feature>
<comment type="similarity">
    <text evidence="1 6">Belongs to the CcmH/CycL/Ccl2/NrfF family.</text>
</comment>
<keyword evidence="3 6" id="KW-0479">Metal-binding</keyword>
<dbReference type="InterPro" id="IPR051263">
    <property type="entry name" value="C-type_cytochrome_biogenesis"/>
</dbReference>
<sequence length="124" mass="14524">MIKKLWFSFFLVCILPVSVFAQTYDYNSKLFQRIVNQLAMQGHKEHDLATCTVKQQYYKEVLDMLNKGKSEDEILNYYVEQLGEQALVVPQKRGFSLTAWVVPIAIFMFGAFVIYRTVRRKEGN</sequence>
<dbReference type="InterPro" id="IPR038297">
    <property type="entry name" value="CcmH/CycL/NrfF/Ccl2_sf"/>
</dbReference>
<keyword evidence="6" id="KW-1133">Transmembrane helix</keyword>
<keyword evidence="2 6" id="KW-0349">Heme</keyword>
<proteinExistence type="inferred from homology"/>
<feature type="transmembrane region" description="Helical" evidence="6">
    <location>
        <begin position="97"/>
        <end position="115"/>
    </location>
</feature>